<proteinExistence type="predicted"/>
<evidence type="ECO:0008006" key="3">
    <source>
        <dbReference type="Google" id="ProtNLM"/>
    </source>
</evidence>
<dbReference type="RefSeq" id="WP_028859424.1">
    <property type="nucleotide sequence ID" value="NZ_CAJHAQ010000001.1"/>
</dbReference>
<reference evidence="1 2" key="1">
    <citation type="submission" date="2018-06" db="EMBL/GenBank/DDBJ databases">
        <authorList>
            <consortium name="Pathogen Informatics"/>
            <person name="Doyle S."/>
        </authorList>
    </citation>
    <scope>NUCLEOTIDE SEQUENCE [LARGE SCALE GENOMIC DNA]</scope>
    <source>
        <strain evidence="1 2">NCTC10526</strain>
    </source>
</reference>
<dbReference type="PROSITE" id="PS51257">
    <property type="entry name" value="PROKAR_LIPOPROTEIN"/>
    <property type="match status" value="1"/>
</dbReference>
<organism evidence="1 2">
    <name type="scientific">Psychrobacter phenylpyruvicus</name>
    <dbReference type="NCBI Taxonomy" id="29432"/>
    <lineage>
        <taxon>Bacteria</taxon>
        <taxon>Pseudomonadati</taxon>
        <taxon>Pseudomonadota</taxon>
        <taxon>Gammaproteobacteria</taxon>
        <taxon>Moraxellales</taxon>
        <taxon>Moraxellaceae</taxon>
        <taxon>Psychrobacter</taxon>
    </lineage>
</organism>
<dbReference type="EMBL" id="UGVC01000001">
    <property type="protein sequence ID" value="SUD89798.1"/>
    <property type="molecule type" value="Genomic_DNA"/>
</dbReference>
<dbReference type="AlphaFoldDB" id="A0A379LGY8"/>
<keyword evidence="2" id="KW-1185">Reference proteome</keyword>
<evidence type="ECO:0000313" key="2">
    <source>
        <dbReference type="Proteomes" id="UP000254123"/>
    </source>
</evidence>
<evidence type="ECO:0000313" key="1">
    <source>
        <dbReference type="EMBL" id="SUD89798.1"/>
    </source>
</evidence>
<sequence length="148" mass="17135">MFRIYLNSLIIISLCLTTSCVNKNPSHKLPIRLEVDFFINKDDKLCFKPDFTTANIESSPHKLDEITNVFFGLDLIRQDELIPIWEDKLPKDKSYKGLPICSEENYNDLLVEDNEYAFCMRGFEPKGSFNVIACPNFVYGKSNIIRVE</sequence>
<accession>A0A379LGY8</accession>
<protein>
    <recommendedName>
        <fullName evidence="3">Lipoprotein</fullName>
    </recommendedName>
</protein>
<name>A0A379LGY8_9GAMM</name>
<gene>
    <name evidence="1" type="ORF">NCTC10526_00097</name>
</gene>
<dbReference type="Proteomes" id="UP000254123">
    <property type="component" value="Unassembled WGS sequence"/>
</dbReference>